<dbReference type="PANTHER" id="PTHR33570:SF2">
    <property type="entry name" value="CARBOXYMUCONOLACTONE DECARBOXYLASE-LIKE DOMAIN-CONTAINING PROTEIN"/>
    <property type="match status" value="1"/>
</dbReference>
<name>A0A545T5G3_9PROT</name>
<dbReference type="PANTHER" id="PTHR33570">
    <property type="entry name" value="4-CARBOXYMUCONOLACTONE DECARBOXYLASE FAMILY PROTEIN"/>
    <property type="match status" value="1"/>
</dbReference>
<dbReference type="InterPro" id="IPR052512">
    <property type="entry name" value="4CMD/NDH-1_regulator"/>
</dbReference>
<sequence length="451" mass="48592">MTEETYMVNRKWSQGSRRAFLRAAGIGSASCIIGGSSLVSARDEAQKESERYRRGFKILRDVGGADFDAAINAVAEVSPDLARFVVEYGYGDVLARPNLDLVTREALTVASLIAQGNHPLPTRYHIDGFLNVGGKPEVLVELCFLAIGICGFPAAIDTTAVIRDVLQERGQQMQPVPLGKGDGTERHLRGLRHLAAHGENAPQRLRQLAETSPVFAKLLVEFLHGELLTRDGLDAKTKYLSAISMLATAGNSRQSLRDYVLSALRRGVARDEIIEAIIQLTVYAGFPAALVGFFTIAELFREIDAKAVLLSESDETPDSEPSEAHASRFKRGADTLSVISGGTGQAIVAGFENIAPEIGQMIVTHSYGDIFSRPGIDKKVRELTAIASMASVGTMTSETPLRVHVEAALNVGATPVEVIETLLNLIPYVGYPKVERALALAGNILQEKASN</sequence>
<protein>
    <submittedName>
        <fullName evidence="2">Carboxymuconolactone decarboxylase family protein</fullName>
    </submittedName>
</protein>
<evidence type="ECO:0000313" key="3">
    <source>
        <dbReference type="Proteomes" id="UP000315252"/>
    </source>
</evidence>
<reference evidence="2 3" key="1">
    <citation type="submission" date="2019-06" db="EMBL/GenBank/DDBJ databases">
        <title>Whole genome sequence for Rhodospirillaceae sp. R148.</title>
        <authorList>
            <person name="Wang G."/>
        </authorList>
    </citation>
    <scope>NUCLEOTIDE SEQUENCE [LARGE SCALE GENOMIC DNA]</scope>
    <source>
        <strain evidence="2 3">R148</strain>
    </source>
</reference>
<organism evidence="2 3">
    <name type="scientific">Denitrobaculum tricleocarpae</name>
    <dbReference type="NCBI Taxonomy" id="2591009"/>
    <lineage>
        <taxon>Bacteria</taxon>
        <taxon>Pseudomonadati</taxon>
        <taxon>Pseudomonadota</taxon>
        <taxon>Alphaproteobacteria</taxon>
        <taxon>Rhodospirillales</taxon>
        <taxon>Rhodospirillaceae</taxon>
        <taxon>Denitrobaculum</taxon>
    </lineage>
</organism>
<dbReference type="InterPro" id="IPR029032">
    <property type="entry name" value="AhpD-like"/>
</dbReference>
<dbReference type="Proteomes" id="UP000315252">
    <property type="component" value="Unassembled WGS sequence"/>
</dbReference>
<dbReference type="InterPro" id="IPR003779">
    <property type="entry name" value="CMD-like"/>
</dbReference>
<comment type="caution">
    <text evidence="2">The sequence shown here is derived from an EMBL/GenBank/DDBJ whole genome shotgun (WGS) entry which is preliminary data.</text>
</comment>
<keyword evidence="3" id="KW-1185">Reference proteome</keyword>
<dbReference type="InterPro" id="IPR006311">
    <property type="entry name" value="TAT_signal"/>
</dbReference>
<dbReference type="Pfam" id="PF02627">
    <property type="entry name" value="CMD"/>
    <property type="match status" value="3"/>
</dbReference>
<feature type="domain" description="Carboxymuconolactone decarboxylase-like" evidence="1">
    <location>
        <begin position="79"/>
        <end position="162"/>
    </location>
</feature>
<dbReference type="GO" id="GO:0051920">
    <property type="term" value="F:peroxiredoxin activity"/>
    <property type="evidence" value="ECO:0007669"/>
    <property type="project" value="InterPro"/>
</dbReference>
<proteinExistence type="predicted"/>
<dbReference type="SUPFAM" id="SSF69118">
    <property type="entry name" value="AhpD-like"/>
    <property type="match status" value="2"/>
</dbReference>
<gene>
    <name evidence="2" type="ORF">FKG95_25540</name>
</gene>
<dbReference type="OrthoDB" id="7507676at2"/>
<evidence type="ECO:0000313" key="2">
    <source>
        <dbReference type="EMBL" id="TQV72443.1"/>
    </source>
</evidence>
<feature type="domain" description="Carboxymuconolactone decarboxylase-like" evidence="1">
    <location>
        <begin position="356"/>
        <end position="441"/>
    </location>
</feature>
<dbReference type="Gene3D" id="1.20.1290.10">
    <property type="entry name" value="AhpD-like"/>
    <property type="match status" value="2"/>
</dbReference>
<evidence type="ECO:0000259" key="1">
    <source>
        <dbReference type="Pfam" id="PF02627"/>
    </source>
</evidence>
<accession>A0A545T5G3</accession>
<dbReference type="PROSITE" id="PS51318">
    <property type="entry name" value="TAT"/>
    <property type="match status" value="1"/>
</dbReference>
<dbReference type="EMBL" id="VHSH01000012">
    <property type="protein sequence ID" value="TQV72443.1"/>
    <property type="molecule type" value="Genomic_DNA"/>
</dbReference>
<dbReference type="AlphaFoldDB" id="A0A545T5G3"/>
<feature type="domain" description="Carboxymuconolactone decarboxylase-like" evidence="1">
    <location>
        <begin position="213"/>
        <end position="291"/>
    </location>
</feature>